<dbReference type="Pfam" id="PF07732">
    <property type="entry name" value="Cu-oxidase_3"/>
    <property type="match status" value="1"/>
</dbReference>
<dbReference type="PANTHER" id="PTHR11709">
    <property type="entry name" value="MULTI-COPPER OXIDASE"/>
    <property type="match status" value="1"/>
</dbReference>
<dbReference type="InterPro" id="IPR002355">
    <property type="entry name" value="Cu_oxidase_Cu_BS"/>
</dbReference>
<dbReference type="GO" id="GO:0005507">
    <property type="term" value="F:copper ion binding"/>
    <property type="evidence" value="ECO:0007669"/>
    <property type="project" value="InterPro"/>
</dbReference>
<evidence type="ECO:0000259" key="4">
    <source>
        <dbReference type="Pfam" id="PF07731"/>
    </source>
</evidence>
<accession>A0A6J4M0V3</accession>
<dbReference type="CDD" id="cd04202">
    <property type="entry name" value="CuRO_D2_2dMcoN_like"/>
    <property type="match status" value="1"/>
</dbReference>
<keyword evidence="3" id="KW-0186">Copper</keyword>
<evidence type="ECO:0000259" key="5">
    <source>
        <dbReference type="Pfam" id="PF07732"/>
    </source>
</evidence>
<dbReference type="PANTHER" id="PTHR11709:SF394">
    <property type="entry name" value="FI03373P-RELATED"/>
    <property type="match status" value="1"/>
</dbReference>
<keyword evidence="1" id="KW-0479">Metal-binding</keyword>
<evidence type="ECO:0000256" key="1">
    <source>
        <dbReference type="ARBA" id="ARBA00022723"/>
    </source>
</evidence>
<evidence type="ECO:0000256" key="2">
    <source>
        <dbReference type="ARBA" id="ARBA00023002"/>
    </source>
</evidence>
<dbReference type="InterPro" id="IPR008972">
    <property type="entry name" value="Cupredoxin"/>
</dbReference>
<protein>
    <submittedName>
        <fullName evidence="6">Multicopper oxidase</fullName>
    </submittedName>
</protein>
<dbReference type="InterPro" id="IPR011707">
    <property type="entry name" value="Cu-oxidase-like_N"/>
</dbReference>
<dbReference type="GO" id="GO:0016491">
    <property type="term" value="F:oxidoreductase activity"/>
    <property type="evidence" value="ECO:0007669"/>
    <property type="project" value="UniProtKB-KW"/>
</dbReference>
<organism evidence="6">
    <name type="scientific">uncultured Nocardioidaceae bacterium</name>
    <dbReference type="NCBI Taxonomy" id="253824"/>
    <lineage>
        <taxon>Bacteria</taxon>
        <taxon>Bacillati</taxon>
        <taxon>Actinomycetota</taxon>
        <taxon>Actinomycetes</taxon>
        <taxon>Propionibacteriales</taxon>
        <taxon>Nocardioidaceae</taxon>
        <taxon>environmental samples</taxon>
    </lineage>
</organism>
<name>A0A6J4M0V3_9ACTN</name>
<proteinExistence type="predicted"/>
<evidence type="ECO:0000256" key="3">
    <source>
        <dbReference type="ARBA" id="ARBA00023008"/>
    </source>
</evidence>
<dbReference type="PROSITE" id="PS00080">
    <property type="entry name" value="MULTICOPPER_OXIDASE2"/>
    <property type="match status" value="1"/>
</dbReference>
<dbReference type="Pfam" id="PF07731">
    <property type="entry name" value="Cu-oxidase_2"/>
    <property type="match status" value="1"/>
</dbReference>
<evidence type="ECO:0000313" key="6">
    <source>
        <dbReference type="EMBL" id="CAA9347054.1"/>
    </source>
</evidence>
<keyword evidence="2" id="KW-0560">Oxidoreductase</keyword>
<dbReference type="InterPro" id="IPR045087">
    <property type="entry name" value="Cu-oxidase_fam"/>
</dbReference>
<dbReference type="AlphaFoldDB" id="A0A6J4M0V3"/>
<dbReference type="SUPFAM" id="SSF49503">
    <property type="entry name" value="Cupredoxins"/>
    <property type="match status" value="3"/>
</dbReference>
<feature type="domain" description="Plastocyanin-like" evidence="4">
    <location>
        <begin position="354"/>
        <end position="455"/>
    </location>
</feature>
<sequence>MLTPLAYLWWSSLLPDEYSAMDMGYADYGGGAAVGHAGHAAGSDSVSIADLAPDPDARPDVSYSLVARAETFSVGPGREVDGYTLNGRSPGPLIEAEQGDLVQVRLVNESVPGGVTLHWHGVDVPGAMDGVAGVTQDAVQPGDSFTYRFVADAAGSYWYHSHQLSHEQVQRGLLGPLVISPRDGVREDVDVHALAHIYEGVRTINGTEGDLDVAARPGETVRVRVINSENGPSPVWVSGAEYRVLAVDGTDVHKPTPVSEQAVLVTAGGRMDLGVVMPSDGRDVRVEIAGASAVVLGDGRPSTAATSRPDTFVDLLHYGSPADVGFDTDAPDREFEYVMDRRPGFVDGRPGVWWTVNGGLFPDVPMYMVSRGDVVVMRLENNSGEVHPMHLHGHHAVVLSRDGEEATGSPWWVDSLNVEAGESYEIAFLADNPGVWMDHCHNLPHAAEGLVAHLMYAGYATPYVLGGAAGNEPE</sequence>
<feature type="domain" description="Plastocyanin-like" evidence="5">
    <location>
        <begin position="76"/>
        <end position="182"/>
    </location>
</feature>
<dbReference type="Gene3D" id="2.60.40.420">
    <property type="entry name" value="Cupredoxins - blue copper proteins"/>
    <property type="match status" value="3"/>
</dbReference>
<reference evidence="6" key="1">
    <citation type="submission" date="2020-02" db="EMBL/GenBank/DDBJ databases">
        <authorList>
            <person name="Meier V. D."/>
        </authorList>
    </citation>
    <scope>NUCLEOTIDE SEQUENCE</scope>
    <source>
        <strain evidence="6">AVDCRST_MAG29</strain>
    </source>
</reference>
<dbReference type="InterPro" id="IPR011706">
    <property type="entry name" value="Cu-oxidase_C"/>
</dbReference>
<dbReference type="EMBL" id="CADCUG010000118">
    <property type="protein sequence ID" value="CAA9347054.1"/>
    <property type="molecule type" value="Genomic_DNA"/>
</dbReference>
<gene>
    <name evidence="6" type="ORF">AVDCRST_MAG29-1966</name>
</gene>